<dbReference type="EMBL" id="JAINDJ010000003">
    <property type="protein sequence ID" value="KAG9454496.1"/>
    <property type="molecule type" value="Genomic_DNA"/>
</dbReference>
<organism evidence="2 3">
    <name type="scientific">Aristolochia fimbriata</name>
    <name type="common">White veined hardy Dutchman's pipe vine</name>
    <dbReference type="NCBI Taxonomy" id="158543"/>
    <lineage>
        <taxon>Eukaryota</taxon>
        <taxon>Viridiplantae</taxon>
        <taxon>Streptophyta</taxon>
        <taxon>Embryophyta</taxon>
        <taxon>Tracheophyta</taxon>
        <taxon>Spermatophyta</taxon>
        <taxon>Magnoliopsida</taxon>
        <taxon>Magnoliidae</taxon>
        <taxon>Piperales</taxon>
        <taxon>Aristolochiaceae</taxon>
        <taxon>Aristolochia</taxon>
    </lineage>
</organism>
<sequence length="173" mass="19809">MGYRCSNGTSIWRHALDETEKLPYEENTKQEVQERCFRNMHNKKLTWSGVNPRFTWDGHSQAPISPSNMQPLAGAEKTQRRPAKATQQRETVGRNSKCHLEIPTVRGRNTREENQKKRRLIPGTRSGRRETEEEGIAKREERGGRKWSCGTGGSIGGRTRNGLRSFRGAFNEI</sequence>
<dbReference type="Proteomes" id="UP000825729">
    <property type="component" value="Unassembled WGS sequence"/>
</dbReference>
<gene>
    <name evidence="2" type="ORF">H6P81_007400</name>
</gene>
<feature type="compositionally biased region" description="Basic and acidic residues" evidence="1">
    <location>
        <begin position="127"/>
        <end position="144"/>
    </location>
</feature>
<feature type="compositionally biased region" description="Polar residues" evidence="1">
    <location>
        <begin position="85"/>
        <end position="94"/>
    </location>
</feature>
<accession>A0AAV7F2W9</accession>
<name>A0AAV7F2W9_ARIFI</name>
<evidence type="ECO:0000256" key="1">
    <source>
        <dbReference type="SAM" id="MobiDB-lite"/>
    </source>
</evidence>
<reference evidence="2 3" key="1">
    <citation type="submission" date="2021-07" db="EMBL/GenBank/DDBJ databases">
        <title>The Aristolochia fimbriata genome: insights into angiosperm evolution, floral development and chemical biosynthesis.</title>
        <authorList>
            <person name="Jiao Y."/>
        </authorList>
    </citation>
    <scope>NUCLEOTIDE SEQUENCE [LARGE SCALE GENOMIC DNA]</scope>
    <source>
        <strain evidence="2">IBCAS-2021</strain>
        <tissue evidence="2">Leaf</tissue>
    </source>
</reference>
<protein>
    <submittedName>
        <fullName evidence="2">Uncharacterized protein</fullName>
    </submittedName>
</protein>
<dbReference type="AlphaFoldDB" id="A0AAV7F2W9"/>
<evidence type="ECO:0000313" key="3">
    <source>
        <dbReference type="Proteomes" id="UP000825729"/>
    </source>
</evidence>
<keyword evidence="3" id="KW-1185">Reference proteome</keyword>
<proteinExistence type="predicted"/>
<comment type="caution">
    <text evidence="2">The sequence shown here is derived from an EMBL/GenBank/DDBJ whole genome shotgun (WGS) entry which is preliminary data.</text>
</comment>
<feature type="region of interest" description="Disordered" evidence="1">
    <location>
        <begin position="58"/>
        <end position="173"/>
    </location>
</feature>
<evidence type="ECO:0000313" key="2">
    <source>
        <dbReference type="EMBL" id="KAG9454496.1"/>
    </source>
</evidence>